<evidence type="ECO:0000313" key="2">
    <source>
        <dbReference type="EMBL" id="MEE6311035.1"/>
    </source>
</evidence>
<dbReference type="RefSeq" id="WP_331211052.1">
    <property type="nucleotide sequence ID" value="NZ_JAZGQL010000030.1"/>
</dbReference>
<name>A0ABU7SM41_9ACTN</name>
<keyword evidence="3" id="KW-1185">Reference proteome</keyword>
<feature type="transmembrane region" description="Helical" evidence="1">
    <location>
        <begin position="22"/>
        <end position="40"/>
    </location>
</feature>
<protein>
    <submittedName>
        <fullName evidence="2">Uncharacterized protein</fullName>
    </submittedName>
</protein>
<keyword evidence="1" id="KW-1133">Transmembrane helix</keyword>
<reference evidence="2 3" key="1">
    <citation type="submission" date="2024-01" db="EMBL/GenBank/DDBJ databases">
        <title>Genome insights into Plantactinospora veratri sp. nov.</title>
        <authorList>
            <person name="Wang L."/>
        </authorList>
    </citation>
    <scope>NUCLEOTIDE SEQUENCE [LARGE SCALE GENOMIC DNA]</scope>
    <source>
        <strain evidence="2 3">NEAU-FHS4</strain>
    </source>
</reference>
<sequence>MLATVALIASWAGTGEVRLAGGVGSAVFGAVAAFLAGLWYRRQPPSS</sequence>
<gene>
    <name evidence="2" type="ORF">V1634_29775</name>
</gene>
<keyword evidence="1" id="KW-0472">Membrane</keyword>
<evidence type="ECO:0000256" key="1">
    <source>
        <dbReference type="SAM" id="Phobius"/>
    </source>
</evidence>
<accession>A0ABU7SM41</accession>
<dbReference type="EMBL" id="JAZGQL010000030">
    <property type="protein sequence ID" value="MEE6311035.1"/>
    <property type="molecule type" value="Genomic_DNA"/>
</dbReference>
<comment type="caution">
    <text evidence="2">The sequence shown here is derived from an EMBL/GenBank/DDBJ whole genome shotgun (WGS) entry which is preliminary data.</text>
</comment>
<evidence type="ECO:0000313" key="3">
    <source>
        <dbReference type="Proteomes" id="UP001339911"/>
    </source>
</evidence>
<dbReference type="Proteomes" id="UP001339911">
    <property type="component" value="Unassembled WGS sequence"/>
</dbReference>
<organism evidence="2 3">
    <name type="scientific">Plantactinospora veratri</name>
    <dbReference type="NCBI Taxonomy" id="1436122"/>
    <lineage>
        <taxon>Bacteria</taxon>
        <taxon>Bacillati</taxon>
        <taxon>Actinomycetota</taxon>
        <taxon>Actinomycetes</taxon>
        <taxon>Micromonosporales</taxon>
        <taxon>Micromonosporaceae</taxon>
        <taxon>Plantactinospora</taxon>
    </lineage>
</organism>
<proteinExistence type="predicted"/>
<keyword evidence="1" id="KW-0812">Transmembrane</keyword>